<protein>
    <submittedName>
        <fullName evidence="1">Uncharacterized protein</fullName>
    </submittedName>
</protein>
<accession>A0ABR4F474</accession>
<proteinExistence type="predicted"/>
<keyword evidence="2" id="KW-1185">Reference proteome</keyword>
<dbReference type="EMBL" id="JBAWTH010000012">
    <property type="protein sequence ID" value="KAL2289492.1"/>
    <property type="molecule type" value="Genomic_DNA"/>
</dbReference>
<organism evidence="1 2">
    <name type="scientific">Diaporthe vaccinii</name>
    <dbReference type="NCBI Taxonomy" id="105482"/>
    <lineage>
        <taxon>Eukaryota</taxon>
        <taxon>Fungi</taxon>
        <taxon>Dikarya</taxon>
        <taxon>Ascomycota</taxon>
        <taxon>Pezizomycotina</taxon>
        <taxon>Sordariomycetes</taxon>
        <taxon>Sordariomycetidae</taxon>
        <taxon>Diaporthales</taxon>
        <taxon>Diaporthaceae</taxon>
        <taxon>Diaporthe</taxon>
        <taxon>Diaporthe eres species complex</taxon>
    </lineage>
</organism>
<dbReference type="Proteomes" id="UP001600888">
    <property type="component" value="Unassembled WGS sequence"/>
</dbReference>
<evidence type="ECO:0000313" key="1">
    <source>
        <dbReference type="EMBL" id="KAL2289492.1"/>
    </source>
</evidence>
<name>A0ABR4F474_9PEZI</name>
<reference evidence="1 2" key="1">
    <citation type="submission" date="2024-03" db="EMBL/GenBank/DDBJ databases">
        <title>A high-quality draft genome sequence of Diaporthe vaccinii, a causative agent of upright dieback and viscid rot disease in cranberry plants.</title>
        <authorList>
            <person name="Sarrasin M."/>
            <person name="Lang B.F."/>
            <person name="Burger G."/>
        </authorList>
    </citation>
    <scope>NUCLEOTIDE SEQUENCE [LARGE SCALE GENOMIC DNA]</scope>
    <source>
        <strain evidence="1 2">IS7</strain>
    </source>
</reference>
<evidence type="ECO:0000313" key="2">
    <source>
        <dbReference type="Proteomes" id="UP001600888"/>
    </source>
</evidence>
<comment type="caution">
    <text evidence="1">The sequence shown here is derived from an EMBL/GenBank/DDBJ whole genome shotgun (WGS) entry which is preliminary data.</text>
</comment>
<gene>
    <name evidence="1" type="ORF">FJTKL_01763</name>
</gene>
<sequence length="105" mass="11620">MFTPSSISSFHIHTLVALTSGSIRIGAGYQPVNNEKKTLLICCILKSHVEFVNTDIQVGGKSSQLREESPDFSLRHNAMPCHSTLMDSSKNQAKTLCPERVDQME</sequence>